<dbReference type="Gene3D" id="3.30.390.10">
    <property type="entry name" value="Enolase-like, N-terminal domain"/>
    <property type="match status" value="1"/>
</dbReference>
<protein>
    <submittedName>
        <fullName evidence="3">Mandelate racemase / muconate lactonizing enzyme, N-terminal domain protein</fullName>
    </submittedName>
</protein>
<dbReference type="GO" id="GO:0009063">
    <property type="term" value="P:amino acid catabolic process"/>
    <property type="evidence" value="ECO:0007669"/>
    <property type="project" value="InterPro"/>
</dbReference>
<reference evidence="3" key="1">
    <citation type="submission" date="2014-06" db="EMBL/GenBank/DDBJ databases">
        <title>Key roles for freshwater Actinobacteria revealed by deep metagenomic sequencing.</title>
        <authorList>
            <person name="Ghai R."/>
            <person name="Mizuno C.M."/>
            <person name="Picazo A."/>
            <person name="Camacho A."/>
            <person name="Rodriguez-Valera F."/>
        </authorList>
    </citation>
    <scope>NUCLEOTIDE SEQUENCE</scope>
</reference>
<dbReference type="GO" id="GO:0016829">
    <property type="term" value="F:lyase activity"/>
    <property type="evidence" value="ECO:0007669"/>
    <property type="project" value="UniProtKB-KW"/>
</dbReference>
<dbReference type="SFLD" id="SFLDS00001">
    <property type="entry name" value="Enolase"/>
    <property type="match status" value="1"/>
</dbReference>
<evidence type="ECO:0000259" key="2">
    <source>
        <dbReference type="SMART" id="SM00922"/>
    </source>
</evidence>
<dbReference type="PROSITE" id="PS00908">
    <property type="entry name" value="MR_MLE_1"/>
    <property type="match status" value="1"/>
</dbReference>
<dbReference type="InterPro" id="IPR034593">
    <property type="entry name" value="DgoD-like"/>
</dbReference>
<dbReference type="InterPro" id="IPR029017">
    <property type="entry name" value="Enolase-like_N"/>
</dbReference>
<name>A0A094SIU1_9ZZZZ</name>
<dbReference type="EMBL" id="JNSL01000045">
    <property type="protein sequence ID" value="KGA18338.1"/>
    <property type="molecule type" value="Genomic_DNA"/>
</dbReference>
<dbReference type="SMART" id="SM00922">
    <property type="entry name" value="MR_MLE"/>
    <property type="match status" value="1"/>
</dbReference>
<evidence type="ECO:0000256" key="1">
    <source>
        <dbReference type="ARBA" id="ARBA00023239"/>
    </source>
</evidence>
<dbReference type="InterPro" id="IPR036849">
    <property type="entry name" value="Enolase-like_C_sf"/>
</dbReference>
<dbReference type="AlphaFoldDB" id="A0A094SIU1"/>
<dbReference type="InterPro" id="IPR013342">
    <property type="entry name" value="Mandelate_racemase_C"/>
</dbReference>
<dbReference type="Pfam" id="PF02746">
    <property type="entry name" value="MR_MLE_N"/>
    <property type="match status" value="1"/>
</dbReference>
<dbReference type="InterPro" id="IPR013341">
    <property type="entry name" value="Mandelate_racemase_N_dom"/>
</dbReference>
<feature type="domain" description="Mandelate racemase/muconate lactonizing enzyme C-terminal" evidence="2">
    <location>
        <begin position="138"/>
        <end position="243"/>
    </location>
</feature>
<dbReference type="InterPro" id="IPR029065">
    <property type="entry name" value="Enolase_C-like"/>
</dbReference>
<dbReference type="NCBIfam" id="NF010624">
    <property type="entry name" value="PRK14017.1"/>
    <property type="match status" value="1"/>
</dbReference>
<dbReference type="SUPFAM" id="SSF51604">
    <property type="entry name" value="Enolase C-terminal domain-like"/>
    <property type="match status" value="1"/>
</dbReference>
<accession>A0A094SIU1</accession>
<gene>
    <name evidence="3" type="ORF">GM51_8645</name>
</gene>
<organism evidence="3">
    <name type="scientific">freshwater metagenome</name>
    <dbReference type="NCBI Taxonomy" id="449393"/>
    <lineage>
        <taxon>unclassified sequences</taxon>
        <taxon>metagenomes</taxon>
        <taxon>ecological metagenomes</taxon>
    </lineage>
</organism>
<dbReference type="Pfam" id="PF13378">
    <property type="entry name" value="MR_MLE_C"/>
    <property type="match status" value="1"/>
</dbReference>
<dbReference type="SFLD" id="SFLDG00179">
    <property type="entry name" value="mandelate_racemase"/>
    <property type="match status" value="1"/>
</dbReference>
<dbReference type="Gene3D" id="3.20.20.120">
    <property type="entry name" value="Enolase-like C-terminal domain"/>
    <property type="match status" value="1"/>
</dbReference>
<dbReference type="PROSITE" id="PS00909">
    <property type="entry name" value="MR_MLE_2"/>
    <property type="match status" value="1"/>
</dbReference>
<proteinExistence type="predicted"/>
<comment type="caution">
    <text evidence="3">The sequence shown here is derived from an EMBL/GenBank/DDBJ whole genome shotgun (WGS) entry which is preliminary data.</text>
</comment>
<sequence>MIVTKFEVFFLAPRWVFLKIETDEGISGWGEPVLEGRAHTVAAAVNELMLDVVGKNPFEIERLWQRMKKGSFYRGGAIMDSALSGIDQALWDIKGKALGVPVYQLLGGQVRDRVRIYGHIGGAGSEDGHTHAPVSTDIKELLASADAQMARGLTALKFCPADGLEHIDTPEELKNIVARVTAVREHVGDAIDIALDFHGRFSLAMARRVFPYLEPLNLLFIEEPVLPEFTDRFELIVSSTSTPIATGERLFDRKDFKDVLRTGIAVAQPDLSHAGGISECRRIASMAEVYDVSMAPHCPLGPIALAACLQLDFATPNFLIQEQVLGLGRGDAGSRLDIYDSALKYLVDFSVFDAPEGYIELMTRPGLGIEIDEAEVRKASESAYRWRAPLWTHKDGSHAEW</sequence>
<dbReference type="PANTHER" id="PTHR48080">
    <property type="entry name" value="D-GALACTONATE DEHYDRATASE-RELATED"/>
    <property type="match status" value="1"/>
</dbReference>
<dbReference type="PANTHER" id="PTHR48080:SF2">
    <property type="entry name" value="D-GALACTONATE DEHYDRATASE"/>
    <property type="match status" value="1"/>
</dbReference>
<dbReference type="SUPFAM" id="SSF54826">
    <property type="entry name" value="Enolase N-terminal domain-like"/>
    <property type="match status" value="1"/>
</dbReference>
<evidence type="ECO:0000313" key="3">
    <source>
        <dbReference type="EMBL" id="KGA18338.1"/>
    </source>
</evidence>
<keyword evidence="1" id="KW-0456">Lyase</keyword>
<dbReference type="InterPro" id="IPR018110">
    <property type="entry name" value="Mandel_Rmase/mucon_lact_enz_CS"/>
</dbReference>